<dbReference type="Gene3D" id="1.10.8.10">
    <property type="entry name" value="DNA helicase RuvA subunit, C-terminal domain"/>
    <property type="match status" value="1"/>
</dbReference>
<comment type="similarity">
    <text evidence="2">Belongs to the NAC-alpha family.</text>
</comment>
<dbReference type="PROSITE" id="PS51151">
    <property type="entry name" value="NAC_AB"/>
    <property type="match status" value="1"/>
</dbReference>
<sequence>MASIEELSLSDKEEESVPTLVESEDSGVQSRSERKARKALANLGLKKVAGITRVTIRRPKNVLYVINNPEVFKSGSADVHIVFGEAKIEDQSHQAQMAAAQQLAQSSGLTGEEEEGEDIPELEGIQPKEPSSAPASSTVPYEVDDKDVEILMSQANCTREKAEEALKKSNGDLINAILEASE</sequence>
<dbReference type="EMBL" id="LN483167">
    <property type="protein sequence ID" value="CDZ97102.1"/>
    <property type="molecule type" value="Genomic_DNA"/>
</dbReference>
<comment type="subcellular location">
    <subcellularLocation>
        <location evidence="1">Cytoplasm</location>
    </subcellularLocation>
</comment>
<dbReference type="Pfam" id="PF19026">
    <property type="entry name" value="UBA_HYPK"/>
    <property type="match status" value="1"/>
</dbReference>
<feature type="compositionally biased region" description="Acidic residues" evidence="5">
    <location>
        <begin position="111"/>
        <end position="121"/>
    </location>
</feature>
<dbReference type="InterPro" id="IPR044034">
    <property type="entry name" value="NAC-like_UBA"/>
</dbReference>
<dbReference type="Gene3D" id="2.20.70.30">
    <property type="entry name" value="Nascent polypeptide-associated complex domain"/>
    <property type="match status" value="1"/>
</dbReference>
<dbReference type="CDD" id="cd22054">
    <property type="entry name" value="NAC_NACA"/>
    <property type="match status" value="1"/>
</dbReference>
<organism evidence="7">
    <name type="scientific">Phaffia rhodozyma</name>
    <name type="common">Yeast</name>
    <name type="synonym">Xanthophyllomyces dendrorhous</name>
    <dbReference type="NCBI Taxonomy" id="264483"/>
    <lineage>
        <taxon>Eukaryota</taxon>
        <taxon>Fungi</taxon>
        <taxon>Dikarya</taxon>
        <taxon>Basidiomycota</taxon>
        <taxon>Agaricomycotina</taxon>
        <taxon>Tremellomycetes</taxon>
        <taxon>Cystofilobasidiales</taxon>
        <taxon>Mrakiaceae</taxon>
        <taxon>Phaffia</taxon>
    </lineage>
</organism>
<dbReference type="PANTHER" id="PTHR21713">
    <property type="entry name" value="NASCENT POLYPEPTIDE ASSOCIATED COMPLEX ALPHA SUBUNIT-RELATED"/>
    <property type="match status" value="1"/>
</dbReference>
<dbReference type="Pfam" id="PF01849">
    <property type="entry name" value="NAC"/>
    <property type="match status" value="1"/>
</dbReference>
<dbReference type="SMART" id="SM01407">
    <property type="entry name" value="NAC"/>
    <property type="match status" value="1"/>
</dbReference>
<dbReference type="InterPro" id="IPR038187">
    <property type="entry name" value="NAC_A/B_dom_sf"/>
</dbReference>
<dbReference type="CDD" id="cd14278">
    <property type="entry name" value="UBA_NAC_like"/>
    <property type="match status" value="1"/>
</dbReference>
<evidence type="ECO:0000259" key="6">
    <source>
        <dbReference type="PROSITE" id="PS51151"/>
    </source>
</evidence>
<evidence type="ECO:0000256" key="2">
    <source>
        <dbReference type="ARBA" id="ARBA00009882"/>
    </source>
</evidence>
<dbReference type="InterPro" id="IPR002715">
    <property type="entry name" value="Nas_poly-pep-assoc_cplx_dom"/>
</dbReference>
<dbReference type="AlphaFoldDB" id="A0A0F7SJD4"/>
<evidence type="ECO:0000256" key="5">
    <source>
        <dbReference type="SAM" id="MobiDB-lite"/>
    </source>
</evidence>
<reference evidence="7" key="1">
    <citation type="submission" date="2014-08" db="EMBL/GenBank/DDBJ databases">
        <authorList>
            <person name="Sharma Rahul"/>
            <person name="Thines Marco"/>
        </authorList>
    </citation>
    <scope>NUCLEOTIDE SEQUENCE</scope>
</reference>
<feature type="domain" description="NAC-A/B" evidence="6">
    <location>
        <begin position="30"/>
        <end position="95"/>
    </location>
</feature>
<feature type="compositionally biased region" description="Low complexity" evidence="5">
    <location>
        <begin position="94"/>
        <end position="110"/>
    </location>
</feature>
<evidence type="ECO:0000256" key="4">
    <source>
        <dbReference type="ARBA" id="ARBA00030300"/>
    </source>
</evidence>
<accession>A0A0F7SJD4</accession>
<dbReference type="FunFam" id="2.20.70.30:FF:000002">
    <property type="entry name" value="Nascent polypeptide-associated complex (NAC), alpha subunit"/>
    <property type="match status" value="1"/>
</dbReference>
<feature type="region of interest" description="Disordered" evidence="5">
    <location>
        <begin position="93"/>
        <end position="145"/>
    </location>
</feature>
<dbReference type="PIRSF" id="PIRSF015901">
    <property type="entry name" value="NAC_alpha"/>
    <property type="match status" value="1"/>
</dbReference>
<evidence type="ECO:0000256" key="3">
    <source>
        <dbReference type="ARBA" id="ARBA00014437"/>
    </source>
</evidence>
<name>A0A0F7SJD4_PHARH</name>
<evidence type="ECO:0000256" key="1">
    <source>
        <dbReference type="ARBA" id="ARBA00004496"/>
    </source>
</evidence>
<dbReference type="GO" id="GO:0005854">
    <property type="term" value="C:nascent polypeptide-associated complex"/>
    <property type="evidence" value="ECO:0007669"/>
    <property type="project" value="InterPro"/>
</dbReference>
<evidence type="ECO:0000313" key="7">
    <source>
        <dbReference type="EMBL" id="CDZ97102.1"/>
    </source>
</evidence>
<dbReference type="InterPro" id="IPR016641">
    <property type="entry name" value="EGD2/NACA0like"/>
</dbReference>
<feature type="region of interest" description="Disordered" evidence="5">
    <location>
        <begin position="1"/>
        <end position="34"/>
    </location>
</feature>
<proteinExistence type="inferred from homology"/>
<protein>
    <recommendedName>
        <fullName evidence="3">Nascent polypeptide-associated complex subunit alpha</fullName>
    </recommendedName>
    <alternativeName>
        <fullName evidence="4">Alpha-NAC</fullName>
    </alternativeName>
</protein>